<evidence type="ECO:0000313" key="4">
    <source>
        <dbReference type="Proteomes" id="UP001432180"/>
    </source>
</evidence>
<evidence type="ECO:0000313" key="3">
    <source>
        <dbReference type="EMBL" id="WPL16590.1"/>
    </source>
</evidence>
<evidence type="ECO:0000259" key="2">
    <source>
        <dbReference type="PROSITE" id="PS51668"/>
    </source>
</evidence>
<dbReference type="Proteomes" id="UP001432180">
    <property type="component" value="Chromosome"/>
</dbReference>
<keyword evidence="4" id="KW-1185">Reference proteome</keyword>
<sequence>MPNPSPTYQVQPVGWIRKQDGRVLIDLYEQYRLALLGVDELDSLWVLYCFDRNEMPRQCAMLQVQPRGNPDNPSARCFRDSRPDATESHCNEPDPGAGCRRQPH</sequence>
<feature type="region of interest" description="Disordered" evidence="1">
    <location>
        <begin position="64"/>
        <end position="104"/>
    </location>
</feature>
<dbReference type="EMBL" id="CP121472">
    <property type="protein sequence ID" value="WPL16590.1"/>
    <property type="molecule type" value="Genomic_DNA"/>
</dbReference>
<proteinExistence type="predicted"/>
<dbReference type="PROSITE" id="PS51668">
    <property type="entry name" value="TSAA_2"/>
    <property type="match status" value="1"/>
</dbReference>
<evidence type="ECO:0000256" key="1">
    <source>
        <dbReference type="SAM" id="MobiDB-lite"/>
    </source>
</evidence>
<dbReference type="SUPFAM" id="SSF118196">
    <property type="entry name" value="YaeB-like"/>
    <property type="match status" value="1"/>
</dbReference>
<reference evidence="3 4" key="1">
    <citation type="journal article" date="2023" name="Microorganisms">
        <title>Thiorhodovibrio frisius and Trv. litoralis spp. nov., Two Novel Members from a Clade of Fastidious Purple Sulfur Bacteria That Exhibit Unique Red-Shifted Light-Harvesting Capabilities.</title>
        <authorList>
            <person name="Methner A."/>
            <person name="Kuzyk S.B."/>
            <person name="Petersen J."/>
            <person name="Bauer S."/>
            <person name="Brinkmann H."/>
            <person name="Sichau K."/>
            <person name="Wanner G."/>
            <person name="Wolf J."/>
            <person name="Neumann-Schaal M."/>
            <person name="Henke P."/>
            <person name="Tank M."/>
            <person name="Sproer C."/>
            <person name="Bunk B."/>
            <person name="Overmann J."/>
        </authorList>
    </citation>
    <scope>NUCLEOTIDE SEQUENCE [LARGE SCALE GENOMIC DNA]</scope>
    <source>
        <strain evidence="3 4">DSM 6702</strain>
    </source>
</reference>
<dbReference type="RefSeq" id="WP_328987138.1">
    <property type="nucleotide sequence ID" value="NZ_CP121472.1"/>
</dbReference>
<organism evidence="3 4">
    <name type="scientific">Thiorhodovibrio winogradskyi</name>
    <dbReference type="NCBI Taxonomy" id="77007"/>
    <lineage>
        <taxon>Bacteria</taxon>
        <taxon>Pseudomonadati</taxon>
        <taxon>Pseudomonadota</taxon>
        <taxon>Gammaproteobacteria</taxon>
        <taxon>Chromatiales</taxon>
        <taxon>Chromatiaceae</taxon>
        <taxon>Thiorhodovibrio</taxon>
    </lineage>
</organism>
<dbReference type="InterPro" id="IPR023370">
    <property type="entry name" value="TrmO-like_N"/>
</dbReference>
<feature type="compositionally biased region" description="Basic and acidic residues" evidence="1">
    <location>
        <begin position="77"/>
        <end position="92"/>
    </location>
</feature>
<accession>A0ABZ0S7U8</accession>
<feature type="domain" description="TsaA-like" evidence="2">
    <location>
        <begin position="10"/>
        <end position="104"/>
    </location>
</feature>
<dbReference type="InterPro" id="IPR036413">
    <property type="entry name" value="YaeB-like_sf"/>
</dbReference>
<protein>
    <recommendedName>
        <fullName evidence="2">TsaA-like domain-containing protein</fullName>
    </recommendedName>
</protein>
<gene>
    <name evidence="3" type="ORF">Thiowin_01557</name>
</gene>
<name>A0ABZ0S7U8_9GAMM</name>